<keyword evidence="1" id="KW-0812">Transmembrane</keyword>
<dbReference type="InterPro" id="IPR058581">
    <property type="entry name" value="TM_HPP"/>
</dbReference>
<sequence>MSRPLTVGVRASLLLTAAGATAWVTGVPALFPSLGPSAFVLAFRDRGPTPRAVLGGHAVGVVCGLLSYAAVSTLFAVPATPLDFGTPWLVLSGIAAVGLTSSGMLAVDAVHPPACATTLIVALGLMSALWEAALVLPAVGSLLVVDAALARYLPVRPVNAASR</sequence>
<evidence type="ECO:0000313" key="3">
    <source>
        <dbReference type="EMBL" id="SFR72077.1"/>
    </source>
</evidence>
<protein>
    <submittedName>
        <fullName evidence="3">HPP family protein</fullName>
    </submittedName>
</protein>
<dbReference type="OrthoDB" id="167785at2157"/>
<reference evidence="4" key="1">
    <citation type="submission" date="2016-10" db="EMBL/GenBank/DDBJ databases">
        <authorList>
            <person name="Varghese N."/>
            <person name="Submissions S."/>
        </authorList>
    </citation>
    <scope>NUCLEOTIDE SEQUENCE [LARGE SCALE GENOMIC DNA]</scope>
    <source>
        <strain evidence="4">CGMCC 1.7736</strain>
    </source>
</reference>
<dbReference type="Pfam" id="PF04982">
    <property type="entry name" value="TM_HPP"/>
    <property type="match status" value="1"/>
</dbReference>
<feature type="transmembrane region" description="Helical" evidence="1">
    <location>
        <begin position="88"/>
        <end position="107"/>
    </location>
</feature>
<evidence type="ECO:0000259" key="2">
    <source>
        <dbReference type="Pfam" id="PF04982"/>
    </source>
</evidence>
<dbReference type="AlphaFoldDB" id="A0A1I6IZE2"/>
<dbReference type="STRING" id="553469.SAMN04487947_3918"/>
<keyword evidence="4" id="KW-1185">Reference proteome</keyword>
<evidence type="ECO:0000256" key="1">
    <source>
        <dbReference type="SAM" id="Phobius"/>
    </source>
</evidence>
<feature type="transmembrane region" description="Helical" evidence="1">
    <location>
        <begin position="119"/>
        <end position="145"/>
    </location>
</feature>
<keyword evidence="1" id="KW-1133">Transmembrane helix</keyword>
<evidence type="ECO:0000313" key="4">
    <source>
        <dbReference type="Proteomes" id="UP000198531"/>
    </source>
</evidence>
<feature type="domain" description="HPP transmembrane region" evidence="2">
    <location>
        <begin position="8"/>
        <end position="150"/>
    </location>
</feature>
<proteinExistence type="predicted"/>
<feature type="transmembrane region" description="Helical" evidence="1">
    <location>
        <begin position="52"/>
        <end position="76"/>
    </location>
</feature>
<accession>A0A1I6IZE2</accession>
<dbReference type="Proteomes" id="UP000198531">
    <property type="component" value="Unassembled WGS sequence"/>
</dbReference>
<dbReference type="EMBL" id="FOYT01000005">
    <property type="protein sequence ID" value="SFR72077.1"/>
    <property type="molecule type" value="Genomic_DNA"/>
</dbReference>
<keyword evidence="1" id="KW-0472">Membrane</keyword>
<dbReference type="RefSeq" id="WP_089810820.1">
    <property type="nucleotide sequence ID" value="NZ_FOYT01000005.1"/>
</dbReference>
<gene>
    <name evidence="3" type="ORF">SAMN04487947_3918</name>
</gene>
<organism evidence="3 4">
    <name type="scientific">Halogeometricum rufum</name>
    <dbReference type="NCBI Taxonomy" id="553469"/>
    <lineage>
        <taxon>Archaea</taxon>
        <taxon>Methanobacteriati</taxon>
        <taxon>Methanobacteriota</taxon>
        <taxon>Stenosarchaea group</taxon>
        <taxon>Halobacteria</taxon>
        <taxon>Halobacteriales</taxon>
        <taxon>Haloferacaceae</taxon>
        <taxon>Halogeometricum</taxon>
    </lineage>
</organism>
<name>A0A1I6IZE2_9EURY</name>